<evidence type="ECO:0000313" key="16">
    <source>
        <dbReference type="Proteomes" id="UP000276215"/>
    </source>
</evidence>
<feature type="compositionally biased region" description="Pro residues" evidence="13">
    <location>
        <begin position="348"/>
        <end position="358"/>
    </location>
</feature>
<dbReference type="PROSITE" id="PS00109">
    <property type="entry name" value="PROTEIN_KINASE_TYR"/>
    <property type="match status" value="1"/>
</dbReference>
<evidence type="ECO:0000256" key="8">
    <source>
        <dbReference type="ARBA" id="ARBA00022525"/>
    </source>
</evidence>
<evidence type="ECO:0000256" key="11">
    <source>
        <dbReference type="ARBA" id="ARBA00047899"/>
    </source>
</evidence>
<dbReference type="PANTHER" id="PTHR37171:SF1">
    <property type="entry name" value="SERINE_THREONINE-PROTEIN KINASE YRZF-RELATED"/>
    <property type="match status" value="1"/>
</dbReference>
<evidence type="ECO:0000256" key="10">
    <source>
        <dbReference type="ARBA" id="ARBA00033194"/>
    </source>
</evidence>
<comment type="subunit">
    <text evidence="4">Component of the EKC/KEOPS complex composed of at least BUD32, CGI121, GON7, KAE1 and PCC1; the whole complex dimerizes.</text>
</comment>
<dbReference type="Pfam" id="PF00069">
    <property type="entry name" value="Pkinase"/>
    <property type="match status" value="1"/>
</dbReference>
<organism evidence="15 16">
    <name type="scientific">Choiromyces venosus 120613-1</name>
    <dbReference type="NCBI Taxonomy" id="1336337"/>
    <lineage>
        <taxon>Eukaryota</taxon>
        <taxon>Fungi</taxon>
        <taxon>Dikarya</taxon>
        <taxon>Ascomycota</taxon>
        <taxon>Pezizomycotina</taxon>
        <taxon>Pezizomycetes</taxon>
        <taxon>Pezizales</taxon>
        <taxon>Tuberaceae</taxon>
        <taxon>Choiromyces</taxon>
    </lineage>
</organism>
<evidence type="ECO:0000256" key="4">
    <source>
        <dbReference type="ARBA" id="ARBA00011534"/>
    </source>
</evidence>
<evidence type="ECO:0000256" key="12">
    <source>
        <dbReference type="ARBA" id="ARBA00048679"/>
    </source>
</evidence>
<dbReference type="Pfam" id="PF20147">
    <property type="entry name" value="Crinkler"/>
    <property type="match status" value="1"/>
</dbReference>
<comment type="catalytic activity">
    <reaction evidence="12">
        <text>L-seryl-[protein] + ATP = O-phospho-L-seryl-[protein] + ADP + H(+)</text>
        <dbReference type="Rhea" id="RHEA:17989"/>
        <dbReference type="Rhea" id="RHEA-COMP:9863"/>
        <dbReference type="Rhea" id="RHEA-COMP:11604"/>
        <dbReference type="ChEBI" id="CHEBI:15378"/>
        <dbReference type="ChEBI" id="CHEBI:29999"/>
        <dbReference type="ChEBI" id="CHEBI:30616"/>
        <dbReference type="ChEBI" id="CHEBI:83421"/>
        <dbReference type="ChEBI" id="CHEBI:456216"/>
        <dbReference type="EC" id="2.7.11.1"/>
    </reaction>
</comment>
<dbReference type="Proteomes" id="UP000276215">
    <property type="component" value="Unassembled WGS sequence"/>
</dbReference>
<dbReference type="SUPFAM" id="SSF56112">
    <property type="entry name" value="Protein kinase-like (PK-like)"/>
    <property type="match status" value="1"/>
</dbReference>
<dbReference type="GO" id="GO:0005524">
    <property type="term" value="F:ATP binding"/>
    <property type="evidence" value="ECO:0007669"/>
    <property type="project" value="InterPro"/>
</dbReference>
<dbReference type="InterPro" id="IPR052396">
    <property type="entry name" value="Meiotic_Drive_Suppr_Kinase"/>
</dbReference>
<evidence type="ECO:0000256" key="1">
    <source>
        <dbReference type="ARBA" id="ARBA00003747"/>
    </source>
</evidence>
<proteinExistence type="predicted"/>
<dbReference type="Gene3D" id="3.30.200.20">
    <property type="entry name" value="Phosphorylase Kinase, domain 1"/>
    <property type="match status" value="1"/>
</dbReference>
<dbReference type="AlphaFoldDB" id="A0A3N4JSZ5"/>
<comment type="subcellular location">
    <subcellularLocation>
        <location evidence="2">Host cell</location>
    </subcellularLocation>
    <subcellularLocation>
        <location evidence="3">Secreted</location>
    </subcellularLocation>
</comment>
<dbReference type="PROSITE" id="PS50011">
    <property type="entry name" value="PROTEIN_KINASE_DOM"/>
    <property type="match status" value="1"/>
</dbReference>
<dbReference type="InterPro" id="IPR011009">
    <property type="entry name" value="Kinase-like_dom_sf"/>
</dbReference>
<feature type="region of interest" description="Disordered" evidence="13">
    <location>
        <begin position="345"/>
        <end position="419"/>
    </location>
</feature>
<keyword evidence="16" id="KW-1185">Reference proteome</keyword>
<gene>
    <name evidence="15" type="ORF">L873DRAFT_659034</name>
</gene>
<sequence length="613" mass="69591">MSNLISLFCLVYGEPFSRSFEVEIKQWKSVSALRDLIISKDPDYFRGTSARSLDLWKINIPITDEETPQNPDLSNAIKLGPADKIAHHFNNPINENIHIIIQLPPPTGQLTERQLLMLRPLSLTYTPDSQRKKKTNTTTMSNWARIPTSVVGWPDFMHQASIIGLNDTTPQYDKPTFWPFEVSVEDEVQDALHVNVLLVLSTTIGSKQVPKEVFRRYAAFEKVQGKPDFILMNDNHLRLAIEVKTKWVLSVDDIVDMYHDNLKDLAEHRTSPVSVIDPIKQIYGYMGHNQLQYGVLSTYERTWFLWRPQDNPDKLFISDVVMNLATDPTLLQCFAYIMSLARHNHHCPSPPASPPPPMDDYKPPDGNDDDDGDSTYHPLQGSSSRSRRGRRGGTDKRGGSTNTGKRSQSNGNGKQRSVGNEQWKEVLRLEDFGWDSYDVIDVLGNGRCGTVFKAILRGEKVALKLCDLWQYPEYEKEMLTEVKTYMSLKQLQGHSIPKLKGAGHTAGGFFVIATEIAGSPIKLEELSNQERNEIVKALSDIHCHGLLHEDIRPENILIQRYHDTFRVMFIDFAFSKNISNKEEPEKEMAILKMMLGLDPTIGNVGKLRDSCLT</sequence>
<dbReference type="SMART" id="SM00220">
    <property type="entry name" value="S_TKc"/>
    <property type="match status" value="1"/>
</dbReference>
<evidence type="ECO:0000259" key="14">
    <source>
        <dbReference type="PROSITE" id="PS50011"/>
    </source>
</evidence>
<dbReference type="EC" id="2.7.11.1" evidence="5"/>
<dbReference type="EMBL" id="ML120373">
    <property type="protein sequence ID" value="RPB01466.1"/>
    <property type="molecule type" value="Genomic_DNA"/>
</dbReference>
<dbReference type="GO" id="GO:0043657">
    <property type="term" value="C:host cell"/>
    <property type="evidence" value="ECO:0007669"/>
    <property type="project" value="UniProtKB-SubCell"/>
</dbReference>
<dbReference type="GO" id="GO:0004674">
    <property type="term" value="F:protein serine/threonine kinase activity"/>
    <property type="evidence" value="ECO:0007669"/>
    <property type="project" value="UniProtKB-EC"/>
</dbReference>
<feature type="compositionally biased region" description="Polar residues" evidence="13">
    <location>
        <begin position="402"/>
        <end position="419"/>
    </location>
</feature>
<evidence type="ECO:0000256" key="2">
    <source>
        <dbReference type="ARBA" id="ARBA00004340"/>
    </source>
</evidence>
<accession>A0A3N4JSZ5</accession>
<evidence type="ECO:0000256" key="6">
    <source>
        <dbReference type="ARBA" id="ARBA00013948"/>
    </source>
</evidence>
<evidence type="ECO:0000256" key="13">
    <source>
        <dbReference type="SAM" id="MobiDB-lite"/>
    </source>
</evidence>
<comment type="function">
    <text evidence="1">Component of the EKC/KEOPS complex that is required for the formation of a threonylcarbamoyl group on adenosine at position 37 (t(6)A37) in tRNAs that read codons beginning with adenine. The complex is probably involved in the transfer of the threonylcarbamoyl moiety of threonylcarbamoyl-AMP (TC-AMP) to the N6 group of A37. BUD32 has ATPase activity in the context of the EKC/KEOPS complex and likely plays a supporting role to the catalytic subunit KAE1. The EKC/KEOPS complex also promotes both telomere uncapping and telomere elongation. The complex is required for efficient recruitment of transcriptional coactivators.</text>
</comment>
<comment type="catalytic activity">
    <reaction evidence="11">
        <text>L-threonyl-[protein] + ATP = O-phospho-L-threonyl-[protein] + ADP + H(+)</text>
        <dbReference type="Rhea" id="RHEA:46608"/>
        <dbReference type="Rhea" id="RHEA-COMP:11060"/>
        <dbReference type="Rhea" id="RHEA-COMP:11605"/>
        <dbReference type="ChEBI" id="CHEBI:15378"/>
        <dbReference type="ChEBI" id="CHEBI:30013"/>
        <dbReference type="ChEBI" id="CHEBI:30616"/>
        <dbReference type="ChEBI" id="CHEBI:61977"/>
        <dbReference type="ChEBI" id="CHEBI:456216"/>
        <dbReference type="EC" id="2.7.11.1"/>
    </reaction>
</comment>
<evidence type="ECO:0000256" key="3">
    <source>
        <dbReference type="ARBA" id="ARBA00004613"/>
    </source>
</evidence>
<keyword evidence="8" id="KW-0964">Secreted</keyword>
<dbReference type="Gene3D" id="1.10.510.10">
    <property type="entry name" value="Transferase(Phosphotransferase) domain 1"/>
    <property type="match status" value="1"/>
</dbReference>
<evidence type="ECO:0000313" key="15">
    <source>
        <dbReference type="EMBL" id="RPB01466.1"/>
    </source>
</evidence>
<evidence type="ECO:0000256" key="9">
    <source>
        <dbReference type="ARBA" id="ARBA00030980"/>
    </source>
</evidence>
<dbReference type="PANTHER" id="PTHR37171">
    <property type="entry name" value="SERINE/THREONINE-PROTEIN KINASE YRZF-RELATED"/>
    <property type="match status" value="1"/>
</dbReference>
<dbReference type="OrthoDB" id="2156052at2759"/>
<dbReference type="InterPro" id="IPR000719">
    <property type="entry name" value="Prot_kinase_dom"/>
</dbReference>
<dbReference type="GO" id="GO:0005576">
    <property type="term" value="C:extracellular region"/>
    <property type="evidence" value="ECO:0007669"/>
    <property type="project" value="UniProtKB-SubCell"/>
</dbReference>
<evidence type="ECO:0000256" key="7">
    <source>
        <dbReference type="ARBA" id="ARBA00019973"/>
    </source>
</evidence>
<name>A0A3N4JSZ5_9PEZI</name>
<dbReference type="InterPro" id="IPR008266">
    <property type="entry name" value="Tyr_kinase_AS"/>
</dbReference>
<protein>
    <recommendedName>
        <fullName evidence="7">EKC/KEOPS complex subunit BUD32</fullName>
        <ecNumber evidence="5">2.7.11.1</ecNumber>
    </recommendedName>
    <alternativeName>
        <fullName evidence="9 10">Atypical Serine/threonine protein kinase BUD32</fullName>
    </alternativeName>
    <alternativeName>
        <fullName evidence="6">EKC/KEOPS complex subunit bud32</fullName>
    </alternativeName>
</protein>
<reference evidence="15 16" key="1">
    <citation type="journal article" date="2018" name="Nat. Ecol. Evol.">
        <title>Pezizomycetes genomes reveal the molecular basis of ectomycorrhizal truffle lifestyle.</title>
        <authorList>
            <person name="Murat C."/>
            <person name="Payen T."/>
            <person name="Noel B."/>
            <person name="Kuo A."/>
            <person name="Morin E."/>
            <person name="Chen J."/>
            <person name="Kohler A."/>
            <person name="Krizsan K."/>
            <person name="Balestrini R."/>
            <person name="Da Silva C."/>
            <person name="Montanini B."/>
            <person name="Hainaut M."/>
            <person name="Levati E."/>
            <person name="Barry K.W."/>
            <person name="Belfiori B."/>
            <person name="Cichocki N."/>
            <person name="Clum A."/>
            <person name="Dockter R.B."/>
            <person name="Fauchery L."/>
            <person name="Guy J."/>
            <person name="Iotti M."/>
            <person name="Le Tacon F."/>
            <person name="Lindquist E.A."/>
            <person name="Lipzen A."/>
            <person name="Malagnac F."/>
            <person name="Mello A."/>
            <person name="Molinier V."/>
            <person name="Miyauchi S."/>
            <person name="Poulain J."/>
            <person name="Riccioni C."/>
            <person name="Rubini A."/>
            <person name="Sitrit Y."/>
            <person name="Splivallo R."/>
            <person name="Traeger S."/>
            <person name="Wang M."/>
            <person name="Zifcakova L."/>
            <person name="Wipf D."/>
            <person name="Zambonelli A."/>
            <person name="Paolocci F."/>
            <person name="Nowrousian M."/>
            <person name="Ottonello S."/>
            <person name="Baldrian P."/>
            <person name="Spatafora J.W."/>
            <person name="Henrissat B."/>
            <person name="Nagy L.G."/>
            <person name="Aury J.M."/>
            <person name="Wincker P."/>
            <person name="Grigoriev I.V."/>
            <person name="Bonfante P."/>
            <person name="Martin F.M."/>
        </authorList>
    </citation>
    <scope>NUCLEOTIDE SEQUENCE [LARGE SCALE GENOMIC DNA]</scope>
    <source>
        <strain evidence="15 16">120613-1</strain>
    </source>
</reference>
<feature type="domain" description="Protein kinase" evidence="14">
    <location>
        <begin position="437"/>
        <end position="613"/>
    </location>
</feature>
<dbReference type="InterPro" id="IPR045379">
    <property type="entry name" value="Crinkler_N"/>
</dbReference>
<evidence type="ECO:0000256" key="5">
    <source>
        <dbReference type="ARBA" id="ARBA00012513"/>
    </source>
</evidence>